<dbReference type="InterPro" id="IPR000515">
    <property type="entry name" value="MetI-like"/>
</dbReference>
<keyword evidence="11" id="KW-0479">Metal-binding</keyword>
<dbReference type="GO" id="GO:0046872">
    <property type="term" value="F:metal ion binding"/>
    <property type="evidence" value="ECO:0007669"/>
    <property type="project" value="UniProtKB-KW"/>
</dbReference>
<evidence type="ECO:0000256" key="13">
    <source>
        <dbReference type="ARBA" id="ARBA00022989"/>
    </source>
</evidence>
<dbReference type="SUPFAM" id="SSF161098">
    <property type="entry name" value="MetI-like"/>
    <property type="match status" value="1"/>
</dbReference>
<evidence type="ECO:0000256" key="4">
    <source>
        <dbReference type="ARBA" id="ARBA00009175"/>
    </source>
</evidence>
<accession>A0A318E990</accession>
<evidence type="ECO:0000313" key="20">
    <source>
        <dbReference type="Proteomes" id="UP000248330"/>
    </source>
</evidence>
<feature type="transmembrane region" description="Helical" evidence="16">
    <location>
        <begin position="457"/>
        <end position="481"/>
    </location>
</feature>
<comment type="subcellular location">
    <subcellularLocation>
        <location evidence="2">Cell inner membrane</location>
        <topology evidence="2">Multi-pass membrane protein</topology>
    </subcellularLocation>
    <subcellularLocation>
        <location evidence="16">Cell membrane</location>
        <topology evidence="16">Multi-pass membrane protein</topology>
    </subcellularLocation>
</comment>
<dbReference type="GO" id="GO:0030973">
    <property type="term" value="F:molybdate ion binding"/>
    <property type="evidence" value="ECO:0007669"/>
    <property type="project" value="InterPro"/>
</dbReference>
<gene>
    <name evidence="19" type="ORF">C8D93_106180</name>
</gene>
<dbReference type="NCBIfam" id="TIGR02141">
    <property type="entry name" value="modB_ABC"/>
    <property type="match status" value="1"/>
</dbReference>
<evidence type="ECO:0000256" key="11">
    <source>
        <dbReference type="ARBA" id="ARBA00022723"/>
    </source>
</evidence>
<reference evidence="19 20" key="1">
    <citation type="submission" date="2018-04" db="EMBL/GenBank/DDBJ databases">
        <title>Genomic Encyclopedia of Type Strains, Phase IV (KMG-IV): sequencing the most valuable type-strain genomes for metagenomic binning, comparative biology and taxonomic classification.</title>
        <authorList>
            <person name="Goeker M."/>
        </authorList>
    </citation>
    <scope>NUCLEOTIDE SEQUENCE [LARGE SCALE GENOMIC DNA]</scope>
    <source>
        <strain evidence="19 20">DSM 104150</strain>
    </source>
</reference>
<protein>
    <recommendedName>
        <fullName evidence="5">Molybdenum transport system permease protein ModB</fullName>
    </recommendedName>
</protein>
<dbReference type="FunFam" id="3.40.190.10:FF:000035">
    <property type="entry name" value="Molybdate ABC transporter substrate-binding protein"/>
    <property type="match status" value="1"/>
</dbReference>
<comment type="function">
    <text evidence="1">Part of the binding-protein-dependent transport system for molybdenum; probably responsible for the translocation of the substrate across the membrane.</text>
</comment>
<dbReference type="FunFam" id="1.10.3720.10:FF:000054">
    <property type="entry name" value="Molybdenum transport system permease"/>
    <property type="match status" value="1"/>
</dbReference>
<keyword evidence="13 16" id="KW-1133">Transmembrane helix</keyword>
<evidence type="ECO:0000256" key="12">
    <source>
        <dbReference type="ARBA" id="ARBA00022729"/>
    </source>
</evidence>
<evidence type="ECO:0000313" key="19">
    <source>
        <dbReference type="EMBL" id="PXV67203.1"/>
    </source>
</evidence>
<evidence type="ECO:0000256" key="16">
    <source>
        <dbReference type="RuleBase" id="RU363032"/>
    </source>
</evidence>
<dbReference type="InterPro" id="IPR044084">
    <property type="entry name" value="AvModA-like_subst-bd"/>
</dbReference>
<dbReference type="GO" id="GO:0015098">
    <property type="term" value="F:molybdate ion transmembrane transporter activity"/>
    <property type="evidence" value="ECO:0007669"/>
    <property type="project" value="InterPro"/>
</dbReference>
<feature type="domain" description="ABC transmembrane type-1" evidence="18">
    <location>
        <begin position="274"/>
        <end position="478"/>
    </location>
</feature>
<keyword evidence="9" id="KW-0997">Cell inner membrane</keyword>
<feature type="chain" id="PRO_5016298330" description="Molybdenum transport system permease protein ModB" evidence="17">
    <location>
        <begin position="23"/>
        <end position="488"/>
    </location>
</feature>
<evidence type="ECO:0000256" key="14">
    <source>
        <dbReference type="ARBA" id="ARBA00023136"/>
    </source>
</evidence>
<keyword evidence="14 16" id="KW-0472">Membrane</keyword>
<dbReference type="Pfam" id="PF13531">
    <property type="entry name" value="SBP_bac_11"/>
    <property type="match status" value="1"/>
</dbReference>
<dbReference type="PANTHER" id="PTHR30183:SF8">
    <property type="entry name" value="MOLYBDENUM TRANSPORT SYSTEM PERMEASE"/>
    <property type="match status" value="1"/>
</dbReference>
<keyword evidence="6 16" id="KW-0813">Transport</keyword>
<dbReference type="CDD" id="cd06261">
    <property type="entry name" value="TM_PBP2"/>
    <property type="match status" value="1"/>
</dbReference>
<feature type="transmembrane region" description="Helical" evidence="16">
    <location>
        <begin position="412"/>
        <end position="437"/>
    </location>
</feature>
<dbReference type="CDD" id="cd13539">
    <property type="entry name" value="PBP2_AvModA"/>
    <property type="match status" value="1"/>
</dbReference>
<evidence type="ECO:0000256" key="17">
    <source>
        <dbReference type="SAM" id="SignalP"/>
    </source>
</evidence>
<evidence type="ECO:0000256" key="1">
    <source>
        <dbReference type="ARBA" id="ARBA00002949"/>
    </source>
</evidence>
<evidence type="ECO:0000256" key="10">
    <source>
        <dbReference type="ARBA" id="ARBA00022692"/>
    </source>
</evidence>
<comment type="similarity">
    <text evidence="3">Belongs to the binding-protein-dependent transport system permease family. CysTW subfamily.</text>
</comment>
<evidence type="ECO:0000256" key="8">
    <source>
        <dbReference type="ARBA" id="ARBA00022505"/>
    </source>
</evidence>
<dbReference type="InterPro" id="IPR005950">
    <property type="entry name" value="ModA"/>
</dbReference>
<dbReference type="GO" id="GO:1901359">
    <property type="term" value="F:tungstate binding"/>
    <property type="evidence" value="ECO:0007669"/>
    <property type="project" value="UniProtKB-ARBA"/>
</dbReference>
<evidence type="ECO:0000256" key="5">
    <source>
        <dbReference type="ARBA" id="ARBA00018710"/>
    </source>
</evidence>
<dbReference type="AlphaFoldDB" id="A0A318E990"/>
<dbReference type="Pfam" id="PF00528">
    <property type="entry name" value="BPD_transp_1"/>
    <property type="match status" value="1"/>
</dbReference>
<evidence type="ECO:0000256" key="3">
    <source>
        <dbReference type="ARBA" id="ARBA00007069"/>
    </source>
</evidence>
<sequence>MPASGRLLAAVLMVLAAAPAAAGERLLVATASNFKPAMEELLALFSAHHADADVGAVYASTGKLAAQIRAGAPYDLFCAADMDSPRALIAEGFAVAPVREYARGRLALWSTMTDAGLLTLEDLADPRFSRIAIAQPRHAPYGMRAREALRASGIWPQVESRLVYGENIGQTAQFVRSGNAQIGLIALSQVLDPDFAGDGRYTLVPDILHAPLAQGQVLTRHGAGKPLAQSFARWLHGEQAQAVIARHGYGAAPLATTVTEPTRTLLSRADWIALGLTLRLAGVVTLLLLGLATPLAWWLARTRSRWAWPVSALVALPLVLPPTVLGFYLLVALGADGPLGRLTESLGLGLLPFTFPGLVVASLVYSLPFVVQPLRAAFESVGDDVLEEAAALGAGAVDRFFTIALPLARRGIAAGGILGFVHTIGEFGVVLMIGGSIPGSTRVVSVQIYDHVEAFDYAQAHGLAAILLALSFCALLLLYALNPRLRSV</sequence>
<dbReference type="InterPro" id="IPR035906">
    <property type="entry name" value="MetI-like_sf"/>
</dbReference>
<dbReference type="Gene3D" id="3.40.190.10">
    <property type="entry name" value="Periplasmic binding protein-like II"/>
    <property type="match status" value="2"/>
</dbReference>
<feature type="transmembrane region" description="Helical" evidence="16">
    <location>
        <begin position="271"/>
        <end position="299"/>
    </location>
</feature>
<feature type="transmembrane region" description="Helical" evidence="16">
    <location>
        <begin position="350"/>
        <end position="371"/>
    </location>
</feature>
<dbReference type="GO" id="GO:0005886">
    <property type="term" value="C:plasma membrane"/>
    <property type="evidence" value="ECO:0007669"/>
    <property type="project" value="UniProtKB-SubCell"/>
</dbReference>
<keyword evidence="20" id="KW-1185">Reference proteome</keyword>
<dbReference type="Gene3D" id="1.10.3720.10">
    <property type="entry name" value="MetI-like"/>
    <property type="match status" value="1"/>
</dbReference>
<name>A0A318E990_9GAMM</name>
<keyword evidence="12 17" id="KW-0732">Signal</keyword>
<organism evidence="19 20">
    <name type="scientific">Sinimarinibacterium flocculans</name>
    <dbReference type="NCBI Taxonomy" id="985250"/>
    <lineage>
        <taxon>Bacteria</taxon>
        <taxon>Pseudomonadati</taxon>
        <taxon>Pseudomonadota</taxon>
        <taxon>Gammaproteobacteria</taxon>
        <taxon>Nevskiales</taxon>
        <taxon>Nevskiaceae</taxon>
        <taxon>Sinimarinibacterium</taxon>
    </lineage>
</organism>
<comment type="similarity">
    <text evidence="4">Belongs to the bacterial solute-binding protein ModA family.</text>
</comment>
<dbReference type="InterPro" id="IPR011867">
    <property type="entry name" value="ModB_ABC"/>
</dbReference>
<proteinExistence type="inferred from homology"/>
<feature type="transmembrane region" description="Helical" evidence="16">
    <location>
        <begin position="306"/>
        <end position="330"/>
    </location>
</feature>
<evidence type="ECO:0000256" key="9">
    <source>
        <dbReference type="ARBA" id="ARBA00022519"/>
    </source>
</evidence>
<evidence type="ECO:0000259" key="18">
    <source>
        <dbReference type="PROSITE" id="PS50928"/>
    </source>
</evidence>
<dbReference type="OrthoDB" id="9785015at2"/>
<keyword evidence="10 16" id="KW-0812">Transmembrane</keyword>
<dbReference type="Proteomes" id="UP000248330">
    <property type="component" value="Unassembled WGS sequence"/>
</dbReference>
<dbReference type="NCBIfam" id="TIGR01256">
    <property type="entry name" value="modA"/>
    <property type="match status" value="1"/>
</dbReference>
<comment type="subunit">
    <text evidence="15">The complex is composed of two ATP-binding proteins (ModC), two transmembrane proteins (ModB) and a solute-binding protein (ModA).</text>
</comment>
<keyword evidence="7" id="KW-1003">Cell membrane</keyword>
<dbReference type="PANTHER" id="PTHR30183">
    <property type="entry name" value="MOLYBDENUM TRANSPORT SYSTEM PERMEASE PROTEIN MODB"/>
    <property type="match status" value="1"/>
</dbReference>
<feature type="signal peptide" evidence="17">
    <location>
        <begin position="1"/>
        <end position="22"/>
    </location>
</feature>
<evidence type="ECO:0000256" key="7">
    <source>
        <dbReference type="ARBA" id="ARBA00022475"/>
    </source>
</evidence>
<evidence type="ECO:0000256" key="2">
    <source>
        <dbReference type="ARBA" id="ARBA00004429"/>
    </source>
</evidence>
<dbReference type="EMBL" id="QICN01000006">
    <property type="protein sequence ID" value="PXV67203.1"/>
    <property type="molecule type" value="Genomic_DNA"/>
</dbReference>
<dbReference type="SUPFAM" id="SSF53850">
    <property type="entry name" value="Periplasmic binding protein-like II"/>
    <property type="match status" value="1"/>
</dbReference>
<dbReference type="PROSITE" id="PS50928">
    <property type="entry name" value="ABC_TM1"/>
    <property type="match status" value="1"/>
</dbReference>
<keyword evidence="8" id="KW-0500">Molybdenum</keyword>
<comment type="caution">
    <text evidence="19">The sequence shown here is derived from an EMBL/GenBank/DDBJ whole genome shotgun (WGS) entry which is preliminary data.</text>
</comment>
<evidence type="ECO:0000256" key="15">
    <source>
        <dbReference type="ARBA" id="ARBA00062515"/>
    </source>
</evidence>
<evidence type="ECO:0000256" key="6">
    <source>
        <dbReference type="ARBA" id="ARBA00022448"/>
    </source>
</evidence>